<organism evidence="2 3">
    <name type="scientific">Microbacterium helvum</name>
    <dbReference type="NCBI Taxonomy" id="2773713"/>
    <lineage>
        <taxon>Bacteria</taxon>
        <taxon>Bacillati</taxon>
        <taxon>Actinomycetota</taxon>
        <taxon>Actinomycetes</taxon>
        <taxon>Micrococcales</taxon>
        <taxon>Microbacteriaceae</taxon>
        <taxon>Microbacterium</taxon>
    </lineage>
</organism>
<gene>
    <name evidence="2" type="ORF">IF188_17490</name>
</gene>
<keyword evidence="3" id="KW-1185">Reference proteome</keyword>
<dbReference type="InterPro" id="IPR028964">
    <property type="entry name" value="Imm8"/>
</dbReference>
<name>A0ABR8NS64_9MICO</name>
<dbReference type="Proteomes" id="UP000598426">
    <property type="component" value="Unassembled WGS sequence"/>
</dbReference>
<dbReference type="Pfam" id="PF15586">
    <property type="entry name" value="Imm8"/>
    <property type="match status" value="1"/>
</dbReference>
<evidence type="ECO:0000256" key="1">
    <source>
        <dbReference type="SAM" id="MobiDB-lite"/>
    </source>
</evidence>
<comment type="caution">
    <text evidence="2">The sequence shown here is derived from an EMBL/GenBank/DDBJ whole genome shotgun (WGS) entry which is preliminary data.</text>
</comment>
<proteinExistence type="predicted"/>
<protein>
    <submittedName>
        <fullName evidence="2">Uncharacterized protein</fullName>
    </submittedName>
</protein>
<accession>A0ABR8NS64</accession>
<sequence length="82" mass="9562">MTLGGIYDARHHVIVTWDRSDQRILRDCFAARVRVVEGDDWSQIGERLGRLGLWEFEDYTAEGRPPDPRVSQWGLASRHRPE</sequence>
<dbReference type="EMBL" id="JACXZS010000013">
    <property type="protein sequence ID" value="MBD3943489.1"/>
    <property type="molecule type" value="Genomic_DNA"/>
</dbReference>
<evidence type="ECO:0000313" key="3">
    <source>
        <dbReference type="Proteomes" id="UP000598426"/>
    </source>
</evidence>
<reference evidence="2 3" key="1">
    <citation type="submission" date="2020-09" db="EMBL/GenBank/DDBJ databases">
        <title>Isolation and identification of active actinomycetes.</title>
        <authorList>
            <person name="Li X."/>
        </authorList>
    </citation>
    <scope>NUCLEOTIDE SEQUENCE [LARGE SCALE GENOMIC DNA]</scope>
    <source>
        <strain evidence="2 3">NEAU-LLC</strain>
    </source>
</reference>
<feature type="region of interest" description="Disordered" evidence="1">
    <location>
        <begin position="62"/>
        <end position="82"/>
    </location>
</feature>
<evidence type="ECO:0000313" key="2">
    <source>
        <dbReference type="EMBL" id="MBD3943489.1"/>
    </source>
</evidence>